<name>A0ABW4LR03_9BACI</name>
<comment type="subcellular location">
    <subcellularLocation>
        <location evidence="1">Endomembrane system</location>
        <topology evidence="1">Multi-pass membrane protein</topology>
    </subcellularLocation>
</comment>
<evidence type="ECO:0000256" key="1">
    <source>
        <dbReference type="ARBA" id="ARBA00004127"/>
    </source>
</evidence>
<evidence type="ECO:0000259" key="7">
    <source>
        <dbReference type="Pfam" id="PF00892"/>
    </source>
</evidence>
<reference evidence="9" key="1">
    <citation type="journal article" date="2019" name="Int. J. Syst. Evol. Microbiol.">
        <title>The Global Catalogue of Microorganisms (GCM) 10K type strain sequencing project: providing services to taxonomists for standard genome sequencing and annotation.</title>
        <authorList>
            <consortium name="The Broad Institute Genomics Platform"/>
            <consortium name="The Broad Institute Genome Sequencing Center for Infectious Disease"/>
            <person name="Wu L."/>
            <person name="Ma J."/>
        </authorList>
    </citation>
    <scope>NUCLEOTIDE SEQUENCE [LARGE SCALE GENOMIC DNA]</scope>
    <source>
        <strain evidence="9">CCUG 49339</strain>
    </source>
</reference>
<evidence type="ECO:0000256" key="4">
    <source>
        <dbReference type="ARBA" id="ARBA00022989"/>
    </source>
</evidence>
<feature type="transmembrane region" description="Helical" evidence="6">
    <location>
        <begin position="43"/>
        <end position="64"/>
    </location>
</feature>
<dbReference type="InterPro" id="IPR000620">
    <property type="entry name" value="EamA_dom"/>
</dbReference>
<dbReference type="Proteomes" id="UP001597214">
    <property type="component" value="Unassembled WGS sequence"/>
</dbReference>
<evidence type="ECO:0000313" key="8">
    <source>
        <dbReference type="EMBL" id="MFD1737506.1"/>
    </source>
</evidence>
<comment type="similarity">
    <text evidence="2">Belongs to the EamA transporter family.</text>
</comment>
<dbReference type="PANTHER" id="PTHR32322:SF2">
    <property type="entry name" value="EAMA DOMAIN-CONTAINING PROTEIN"/>
    <property type="match status" value="1"/>
</dbReference>
<dbReference type="RefSeq" id="WP_377928710.1">
    <property type="nucleotide sequence ID" value="NZ_JBHUEM010000020.1"/>
</dbReference>
<evidence type="ECO:0000313" key="9">
    <source>
        <dbReference type="Proteomes" id="UP001597214"/>
    </source>
</evidence>
<dbReference type="InterPro" id="IPR050638">
    <property type="entry name" value="AA-Vitamin_Transporters"/>
</dbReference>
<comment type="caution">
    <text evidence="8">The sequence shown here is derived from an EMBL/GenBank/DDBJ whole genome shotgun (WGS) entry which is preliminary data.</text>
</comment>
<evidence type="ECO:0000256" key="3">
    <source>
        <dbReference type="ARBA" id="ARBA00022692"/>
    </source>
</evidence>
<dbReference type="PANTHER" id="PTHR32322">
    <property type="entry name" value="INNER MEMBRANE TRANSPORTER"/>
    <property type="match status" value="1"/>
</dbReference>
<keyword evidence="4 6" id="KW-1133">Transmembrane helix</keyword>
<evidence type="ECO:0000256" key="6">
    <source>
        <dbReference type="SAM" id="Phobius"/>
    </source>
</evidence>
<keyword evidence="9" id="KW-1185">Reference proteome</keyword>
<dbReference type="Pfam" id="PF00892">
    <property type="entry name" value="EamA"/>
    <property type="match status" value="2"/>
</dbReference>
<proteinExistence type="inferred from homology"/>
<feature type="transmembrane region" description="Helical" evidence="6">
    <location>
        <begin position="108"/>
        <end position="127"/>
    </location>
</feature>
<feature type="domain" description="EamA" evidence="7">
    <location>
        <begin position="166"/>
        <end position="299"/>
    </location>
</feature>
<feature type="transmembrane region" description="Helical" evidence="6">
    <location>
        <begin position="282"/>
        <end position="299"/>
    </location>
</feature>
<feature type="transmembrane region" description="Helical" evidence="6">
    <location>
        <begin position="164"/>
        <end position="183"/>
    </location>
</feature>
<evidence type="ECO:0000256" key="5">
    <source>
        <dbReference type="ARBA" id="ARBA00023136"/>
    </source>
</evidence>
<dbReference type="InterPro" id="IPR037185">
    <property type="entry name" value="EmrE-like"/>
</dbReference>
<evidence type="ECO:0000256" key="2">
    <source>
        <dbReference type="ARBA" id="ARBA00007362"/>
    </source>
</evidence>
<sequence>MNTILPLQVNNRMIGITLVLIAASLWGISGTVAQYLFQLNGFTAEWLVVVRLQIAGFLMLLLAYRKQKSRIWHVWKMNQTRNQLILFSLIGMLGVQYTYFAAIEESNAATATVLQYLGPVFIAIYIVVKEKRVPTSRELFIIFLALLGTFLLVTNGQLTSLSLSIWGVFWGIASGVALAFYTLQPYTLIKNYGTMIVVGWGMFIGGLGFSLFFHPWNISGELNAMTLMAIFFVIIFGTLIPFYCYLESLQFLSASETSILSCAEPLSAAIIAVVWLQVSLGIMQWIGTLFILLTIIFLSKQGKKGKEMNR</sequence>
<feature type="domain" description="EamA" evidence="7">
    <location>
        <begin position="13"/>
        <end position="153"/>
    </location>
</feature>
<gene>
    <name evidence="8" type="ORF">ACFSCX_13175</name>
</gene>
<feature type="transmembrane region" description="Helical" evidence="6">
    <location>
        <begin position="258"/>
        <end position="276"/>
    </location>
</feature>
<keyword evidence="5 6" id="KW-0472">Membrane</keyword>
<dbReference type="SUPFAM" id="SSF103481">
    <property type="entry name" value="Multidrug resistance efflux transporter EmrE"/>
    <property type="match status" value="2"/>
</dbReference>
<organism evidence="8 9">
    <name type="scientific">Bacillus salitolerans</name>
    <dbReference type="NCBI Taxonomy" id="1437434"/>
    <lineage>
        <taxon>Bacteria</taxon>
        <taxon>Bacillati</taxon>
        <taxon>Bacillota</taxon>
        <taxon>Bacilli</taxon>
        <taxon>Bacillales</taxon>
        <taxon>Bacillaceae</taxon>
        <taxon>Bacillus</taxon>
    </lineage>
</organism>
<feature type="transmembrane region" description="Helical" evidence="6">
    <location>
        <begin position="225"/>
        <end position="246"/>
    </location>
</feature>
<feature type="transmembrane region" description="Helical" evidence="6">
    <location>
        <begin position="139"/>
        <end position="158"/>
    </location>
</feature>
<accession>A0ABW4LR03</accession>
<feature type="transmembrane region" description="Helical" evidence="6">
    <location>
        <begin position="84"/>
        <end position="102"/>
    </location>
</feature>
<dbReference type="EMBL" id="JBHUEM010000020">
    <property type="protein sequence ID" value="MFD1737506.1"/>
    <property type="molecule type" value="Genomic_DNA"/>
</dbReference>
<feature type="transmembrane region" description="Helical" evidence="6">
    <location>
        <begin position="195"/>
        <end position="213"/>
    </location>
</feature>
<feature type="transmembrane region" description="Helical" evidence="6">
    <location>
        <begin position="12"/>
        <end position="37"/>
    </location>
</feature>
<keyword evidence="3 6" id="KW-0812">Transmembrane</keyword>
<protein>
    <submittedName>
        <fullName evidence="8">DMT family transporter</fullName>
    </submittedName>
</protein>